<dbReference type="SUPFAM" id="SSF51351">
    <property type="entry name" value="Triosephosphate isomerase (TIM)"/>
    <property type="match status" value="1"/>
</dbReference>
<evidence type="ECO:0000256" key="7">
    <source>
        <dbReference type="ARBA" id="ARBA00023235"/>
    </source>
</evidence>
<dbReference type="GO" id="GO:0006096">
    <property type="term" value="P:glycolytic process"/>
    <property type="evidence" value="ECO:0007669"/>
    <property type="project" value="UniProtKB-UniRule"/>
</dbReference>
<dbReference type="HAMAP" id="MF_00147_B">
    <property type="entry name" value="TIM_B"/>
    <property type="match status" value="1"/>
</dbReference>
<evidence type="ECO:0000256" key="6">
    <source>
        <dbReference type="ARBA" id="ARBA00023152"/>
    </source>
</evidence>
<feature type="binding site" evidence="8">
    <location>
        <position position="209"/>
    </location>
    <ligand>
        <name>substrate</name>
    </ligand>
</feature>
<comment type="pathway">
    <text evidence="2">Carbohydrate metabolism; erythritol degradation.</text>
</comment>
<dbReference type="RefSeq" id="WP_124026792.1">
    <property type="nucleotide sequence ID" value="NZ_JBHRSN010000005.1"/>
</dbReference>
<keyword evidence="11" id="KW-1185">Reference proteome</keyword>
<evidence type="ECO:0000256" key="3">
    <source>
        <dbReference type="ARBA" id="ARBA00007422"/>
    </source>
</evidence>
<feature type="binding site" evidence="8">
    <location>
        <begin position="12"/>
        <end position="14"/>
    </location>
    <ligand>
        <name>substrate</name>
    </ligand>
</feature>
<evidence type="ECO:0000256" key="1">
    <source>
        <dbReference type="ARBA" id="ARBA00004680"/>
    </source>
</evidence>
<dbReference type="GO" id="GO:0006094">
    <property type="term" value="P:gluconeogenesis"/>
    <property type="evidence" value="ECO:0007669"/>
    <property type="project" value="UniProtKB-UniRule"/>
</dbReference>
<dbReference type="EMBL" id="RPOK01000001">
    <property type="protein sequence ID" value="RPJ68792.1"/>
    <property type="molecule type" value="Genomic_DNA"/>
</dbReference>
<dbReference type="UniPathway" id="UPA00138"/>
<accession>A0A3N5Y432</accession>
<comment type="function">
    <text evidence="8">Involved in the gluconeogenesis. Catalyzes stereospecifically the conversion of dihydroxyacetone phosphate (DHAP) to D-glyceraldehyde-3-phosphate (G3P).</text>
</comment>
<comment type="subunit">
    <text evidence="8 9">Homodimer.</text>
</comment>
<dbReference type="PANTHER" id="PTHR21139">
    <property type="entry name" value="TRIOSEPHOSPHATE ISOMERASE"/>
    <property type="match status" value="1"/>
</dbReference>
<organism evidence="10 11">
    <name type="scientific">Alteromonas sediminis</name>
    <dbReference type="NCBI Taxonomy" id="2259342"/>
    <lineage>
        <taxon>Bacteria</taxon>
        <taxon>Pseudomonadati</taxon>
        <taxon>Pseudomonadota</taxon>
        <taxon>Gammaproteobacteria</taxon>
        <taxon>Alteromonadales</taxon>
        <taxon>Alteromonadaceae</taxon>
        <taxon>Alteromonas/Salinimonas group</taxon>
        <taxon>Alteromonas</taxon>
    </lineage>
</organism>
<comment type="pathway">
    <text evidence="1 8 9">Carbohydrate degradation; glycolysis; D-glyceraldehyde 3-phosphate from glycerone phosphate: step 1/1.</text>
</comment>
<comment type="subcellular location">
    <subcellularLocation>
        <location evidence="8 9">Cytoplasm</location>
    </subcellularLocation>
</comment>
<dbReference type="Proteomes" id="UP000275281">
    <property type="component" value="Unassembled WGS sequence"/>
</dbReference>
<dbReference type="GO" id="GO:0046166">
    <property type="term" value="P:glyceraldehyde-3-phosphate biosynthetic process"/>
    <property type="evidence" value="ECO:0007669"/>
    <property type="project" value="TreeGrafter"/>
</dbReference>
<dbReference type="CDD" id="cd00311">
    <property type="entry name" value="TIM"/>
    <property type="match status" value="1"/>
</dbReference>
<dbReference type="InterPro" id="IPR035990">
    <property type="entry name" value="TIM_sf"/>
</dbReference>
<evidence type="ECO:0000313" key="11">
    <source>
        <dbReference type="Proteomes" id="UP000275281"/>
    </source>
</evidence>
<dbReference type="Pfam" id="PF00121">
    <property type="entry name" value="TIM"/>
    <property type="match status" value="1"/>
</dbReference>
<proteinExistence type="inferred from homology"/>
<dbReference type="GO" id="GO:0019563">
    <property type="term" value="P:glycerol catabolic process"/>
    <property type="evidence" value="ECO:0007669"/>
    <property type="project" value="TreeGrafter"/>
</dbReference>
<comment type="caution">
    <text evidence="10">The sequence shown here is derived from an EMBL/GenBank/DDBJ whole genome shotgun (WGS) entry which is preliminary data.</text>
</comment>
<dbReference type="UniPathway" id="UPA00109">
    <property type="reaction ID" value="UER00189"/>
</dbReference>
<reference evidence="10 11" key="1">
    <citation type="submission" date="2018-11" db="EMBL/GenBank/DDBJ databases">
        <authorList>
            <person name="Ye M.-Q."/>
            <person name="Du Z.-J."/>
        </authorList>
    </citation>
    <scope>NUCLEOTIDE SEQUENCE [LARGE SCALE GENOMIC DNA]</scope>
    <source>
        <strain evidence="10 11">U0105</strain>
    </source>
</reference>
<evidence type="ECO:0000256" key="5">
    <source>
        <dbReference type="ARBA" id="ARBA00022490"/>
    </source>
</evidence>
<dbReference type="PANTHER" id="PTHR21139:SF42">
    <property type="entry name" value="TRIOSEPHOSPHATE ISOMERASE"/>
    <property type="match status" value="1"/>
</dbReference>
<evidence type="ECO:0000256" key="4">
    <source>
        <dbReference type="ARBA" id="ARBA00022432"/>
    </source>
</evidence>
<dbReference type="InterPro" id="IPR020861">
    <property type="entry name" value="Triosephosphate_isomerase_AS"/>
</dbReference>
<keyword evidence="7 8" id="KW-0413">Isomerase</keyword>
<dbReference type="Gene3D" id="3.20.20.70">
    <property type="entry name" value="Aldolase class I"/>
    <property type="match status" value="1"/>
</dbReference>
<keyword evidence="6 8" id="KW-0324">Glycolysis</keyword>
<dbReference type="PROSITE" id="PS00171">
    <property type="entry name" value="TIM_1"/>
    <property type="match status" value="1"/>
</dbReference>
<dbReference type="InterPro" id="IPR022896">
    <property type="entry name" value="TrioseP_Isoase_bac/euk"/>
</dbReference>
<keyword evidence="4 8" id="KW-0312">Gluconeogenesis</keyword>
<comment type="catalytic activity">
    <reaction evidence="8 9">
        <text>D-glyceraldehyde 3-phosphate = dihydroxyacetone phosphate</text>
        <dbReference type="Rhea" id="RHEA:18585"/>
        <dbReference type="ChEBI" id="CHEBI:57642"/>
        <dbReference type="ChEBI" id="CHEBI:59776"/>
        <dbReference type="EC" id="5.3.1.1"/>
    </reaction>
</comment>
<protein>
    <recommendedName>
        <fullName evidence="8 9">Triosephosphate isomerase</fullName>
        <shortName evidence="8">TIM</shortName>
        <shortName evidence="8">TPI</shortName>
        <ecNumber evidence="8 9">5.3.1.1</ecNumber>
    </recommendedName>
    <alternativeName>
        <fullName evidence="8">Triose-phosphate isomerase</fullName>
    </alternativeName>
</protein>
<feature type="binding site" evidence="8">
    <location>
        <begin position="230"/>
        <end position="231"/>
    </location>
    <ligand>
        <name>substrate</name>
    </ligand>
</feature>
<dbReference type="AlphaFoldDB" id="A0A3N5Y432"/>
<feature type="active site" description="Proton acceptor" evidence="8">
    <location>
        <position position="164"/>
    </location>
</feature>
<dbReference type="NCBIfam" id="TIGR00419">
    <property type="entry name" value="tim"/>
    <property type="match status" value="1"/>
</dbReference>
<dbReference type="InterPro" id="IPR000652">
    <property type="entry name" value="Triosephosphate_isomerase"/>
</dbReference>
<dbReference type="InterPro" id="IPR013785">
    <property type="entry name" value="Aldolase_TIM"/>
</dbReference>
<feature type="active site" description="Electrophile" evidence="8">
    <location>
        <position position="92"/>
    </location>
</feature>
<evidence type="ECO:0000256" key="8">
    <source>
        <dbReference type="HAMAP-Rule" id="MF_00147"/>
    </source>
</evidence>
<dbReference type="EC" id="5.3.1.1" evidence="8 9"/>
<comment type="similarity">
    <text evidence="3 8 9">Belongs to the triosephosphate isomerase family.</text>
</comment>
<evidence type="ECO:0000256" key="2">
    <source>
        <dbReference type="ARBA" id="ARBA00004939"/>
    </source>
</evidence>
<dbReference type="OrthoDB" id="9809429at2"/>
<evidence type="ECO:0000256" key="9">
    <source>
        <dbReference type="RuleBase" id="RU363013"/>
    </source>
</evidence>
<name>A0A3N5Y432_9ALTE</name>
<dbReference type="GO" id="GO:0005829">
    <property type="term" value="C:cytosol"/>
    <property type="evidence" value="ECO:0007669"/>
    <property type="project" value="TreeGrafter"/>
</dbReference>
<evidence type="ECO:0000313" key="10">
    <source>
        <dbReference type="EMBL" id="RPJ68792.1"/>
    </source>
</evidence>
<comment type="pathway">
    <text evidence="8 9">Carbohydrate biosynthesis; gluconeogenesis.</text>
</comment>
<sequence>MAMARKPLVAGNWKMNGNPTLVREMGDALNKLDTDAMNVVVCPPSCFLPLFANTSFATAGQDVSANEEGAHTGDIAASMLRDLGCKYVIVGHSERRQDHGESSQLVANKAKRALSEGLVPIICVGEPLEVRESEKEQEYVEQQLLPVFETLSKQELSQCVVAYEPIWAIGTGKTASPEQAQQMHAFIRSKLAEQDSVIAEGTRLLYGGSVKPDNARELFAQKDIDGGLIGGASLKTDSFIAICQATQ</sequence>
<dbReference type="FunFam" id="3.20.20.70:FF:000016">
    <property type="entry name" value="Triosephosphate isomerase"/>
    <property type="match status" value="1"/>
</dbReference>
<gene>
    <name evidence="8" type="primary">tpiA</name>
    <name evidence="10" type="ORF">DRW07_05215</name>
</gene>
<keyword evidence="5 8" id="KW-0963">Cytoplasm</keyword>
<dbReference type="GO" id="GO:0004807">
    <property type="term" value="F:triose-phosphate isomerase activity"/>
    <property type="evidence" value="ECO:0007669"/>
    <property type="project" value="UniProtKB-UniRule"/>
</dbReference>
<dbReference type="PROSITE" id="PS51440">
    <property type="entry name" value="TIM_2"/>
    <property type="match status" value="1"/>
</dbReference>
<feature type="binding site" evidence="8">
    <location>
        <position position="170"/>
    </location>
    <ligand>
        <name>substrate</name>
    </ligand>
</feature>